<evidence type="ECO:0000313" key="3">
    <source>
        <dbReference type="EMBL" id="KAK2719816.1"/>
    </source>
</evidence>
<keyword evidence="1" id="KW-0234">DNA repair</keyword>
<dbReference type="PANTHER" id="PTHR47642">
    <property type="entry name" value="ATP-DEPENDENT DNA HELICASE"/>
    <property type="match status" value="1"/>
</dbReference>
<dbReference type="InterPro" id="IPR010285">
    <property type="entry name" value="DNA_helicase_pif1-like_DEAD"/>
</dbReference>
<dbReference type="AlphaFoldDB" id="A0AA88LBY6"/>
<dbReference type="Pfam" id="PF05970">
    <property type="entry name" value="PIF1"/>
    <property type="match status" value="1"/>
</dbReference>
<dbReference type="GO" id="GO:0005524">
    <property type="term" value="F:ATP binding"/>
    <property type="evidence" value="ECO:0007669"/>
    <property type="project" value="UniProtKB-KW"/>
</dbReference>
<dbReference type="Proteomes" id="UP001187531">
    <property type="component" value="Unassembled WGS sequence"/>
</dbReference>
<proteinExistence type="inferred from homology"/>
<name>A0AA88LBY6_ARTSF</name>
<comment type="caution">
    <text evidence="3">The sequence shown here is derived from an EMBL/GenBank/DDBJ whole genome shotgun (WGS) entry which is preliminary data.</text>
</comment>
<dbReference type="InterPro" id="IPR051055">
    <property type="entry name" value="PIF1_helicase"/>
</dbReference>
<reference evidence="3" key="1">
    <citation type="submission" date="2023-07" db="EMBL/GenBank/DDBJ databases">
        <title>Chromosome-level genome assembly of Artemia franciscana.</title>
        <authorList>
            <person name="Jo E."/>
        </authorList>
    </citation>
    <scope>NUCLEOTIDE SEQUENCE</scope>
    <source>
        <tissue evidence="3">Whole body</tissue>
    </source>
</reference>
<dbReference type="GO" id="GO:0043139">
    <property type="term" value="F:5'-3' DNA helicase activity"/>
    <property type="evidence" value="ECO:0007669"/>
    <property type="project" value="UniProtKB-EC"/>
</dbReference>
<dbReference type="GO" id="GO:0016787">
    <property type="term" value="F:hydrolase activity"/>
    <property type="evidence" value="ECO:0007669"/>
    <property type="project" value="UniProtKB-KW"/>
</dbReference>
<evidence type="ECO:0000313" key="4">
    <source>
        <dbReference type="Proteomes" id="UP001187531"/>
    </source>
</evidence>
<comment type="cofactor">
    <cofactor evidence="1">
        <name>Mg(2+)</name>
        <dbReference type="ChEBI" id="CHEBI:18420"/>
    </cofactor>
</comment>
<comment type="similarity">
    <text evidence="1">Belongs to the helicase family.</text>
</comment>
<dbReference type="EC" id="5.6.2.3" evidence="1"/>
<evidence type="ECO:0000259" key="2">
    <source>
        <dbReference type="Pfam" id="PF05970"/>
    </source>
</evidence>
<dbReference type="Gene3D" id="3.40.50.300">
    <property type="entry name" value="P-loop containing nucleotide triphosphate hydrolases"/>
    <property type="match status" value="1"/>
</dbReference>
<dbReference type="InterPro" id="IPR027417">
    <property type="entry name" value="P-loop_NTPase"/>
</dbReference>
<dbReference type="GO" id="GO:0000723">
    <property type="term" value="P:telomere maintenance"/>
    <property type="evidence" value="ECO:0007669"/>
    <property type="project" value="InterPro"/>
</dbReference>
<evidence type="ECO:0000256" key="1">
    <source>
        <dbReference type="RuleBase" id="RU363044"/>
    </source>
</evidence>
<gene>
    <name evidence="3" type="ORF">QYM36_005329</name>
</gene>
<organism evidence="3 4">
    <name type="scientific">Artemia franciscana</name>
    <name type="common">Brine shrimp</name>
    <name type="synonym">Artemia sanfranciscana</name>
    <dbReference type="NCBI Taxonomy" id="6661"/>
    <lineage>
        <taxon>Eukaryota</taxon>
        <taxon>Metazoa</taxon>
        <taxon>Ecdysozoa</taxon>
        <taxon>Arthropoda</taxon>
        <taxon>Crustacea</taxon>
        <taxon>Branchiopoda</taxon>
        <taxon>Anostraca</taxon>
        <taxon>Artemiidae</taxon>
        <taxon>Artemia</taxon>
    </lineage>
</organism>
<keyword evidence="1" id="KW-0547">Nucleotide-binding</keyword>
<feature type="domain" description="DNA helicase Pif1-like DEAD-box helicase" evidence="2">
    <location>
        <begin position="18"/>
        <end position="92"/>
    </location>
</feature>
<dbReference type="EMBL" id="JAVRJZ010000008">
    <property type="protein sequence ID" value="KAK2719816.1"/>
    <property type="molecule type" value="Genomic_DNA"/>
</dbReference>
<dbReference type="GO" id="GO:0006281">
    <property type="term" value="P:DNA repair"/>
    <property type="evidence" value="ECO:0007669"/>
    <property type="project" value="UniProtKB-KW"/>
</dbReference>
<keyword evidence="1" id="KW-0233">DNA recombination</keyword>
<keyword evidence="4" id="KW-1185">Reference proteome</keyword>
<keyword evidence="1" id="KW-0227">DNA damage</keyword>
<comment type="catalytic activity">
    <reaction evidence="1">
        <text>ATP + H2O = ADP + phosphate + H(+)</text>
        <dbReference type="Rhea" id="RHEA:13065"/>
        <dbReference type="ChEBI" id="CHEBI:15377"/>
        <dbReference type="ChEBI" id="CHEBI:15378"/>
        <dbReference type="ChEBI" id="CHEBI:30616"/>
        <dbReference type="ChEBI" id="CHEBI:43474"/>
        <dbReference type="ChEBI" id="CHEBI:456216"/>
        <dbReference type="EC" id="5.6.2.3"/>
    </reaction>
</comment>
<protein>
    <recommendedName>
        <fullName evidence="1">ATP-dependent DNA helicase</fullName>
        <ecNumber evidence="1">5.6.2.3</ecNumber>
    </recommendedName>
</protein>
<keyword evidence="1" id="KW-0067">ATP-binding</keyword>
<accession>A0AA88LBY6</accession>
<sequence length="92" mass="10201">MVQQLVLIHKKDIEHDPEKTTILLCTPTGKAPCNIGGSTLHYGLSLPLSKGMKNFKDLAADKINQLRVKLKKMKLLIINEESMAGANIFETL</sequence>
<keyword evidence="1" id="KW-0347">Helicase</keyword>
<dbReference type="GO" id="GO:0006310">
    <property type="term" value="P:DNA recombination"/>
    <property type="evidence" value="ECO:0007669"/>
    <property type="project" value="UniProtKB-KW"/>
</dbReference>
<keyword evidence="1" id="KW-0378">Hydrolase</keyword>